<dbReference type="PANTHER" id="PTHR12121">
    <property type="entry name" value="CARBON CATABOLITE REPRESSOR PROTEIN 4"/>
    <property type="match status" value="1"/>
</dbReference>
<organism evidence="2">
    <name type="scientific">Cyberlindnera fabianii</name>
    <name type="common">Yeast</name>
    <name type="synonym">Hansenula fabianii</name>
    <dbReference type="NCBI Taxonomy" id="36022"/>
    <lineage>
        <taxon>Eukaryota</taxon>
        <taxon>Fungi</taxon>
        <taxon>Dikarya</taxon>
        <taxon>Ascomycota</taxon>
        <taxon>Saccharomycotina</taxon>
        <taxon>Saccharomycetes</taxon>
        <taxon>Phaffomycetales</taxon>
        <taxon>Phaffomycetaceae</taxon>
        <taxon>Cyberlindnera</taxon>
    </lineage>
</organism>
<accession>A0A061BG47</accession>
<dbReference type="AlphaFoldDB" id="A0A061BG47"/>
<protein>
    <submittedName>
        <fullName evidence="2">CYFA0S26e00936g1_1</fullName>
    </submittedName>
</protein>
<dbReference type="InterPro" id="IPR036691">
    <property type="entry name" value="Endo/exonu/phosph_ase_sf"/>
</dbReference>
<dbReference type="PhylomeDB" id="A0A061BG47"/>
<dbReference type="SUPFAM" id="SSF56219">
    <property type="entry name" value="DNase I-like"/>
    <property type="match status" value="1"/>
</dbReference>
<dbReference type="CDD" id="cd09083">
    <property type="entry name" value="EEP-1"/>
    <property type="match status" value="1"/>
</dbReference>
<dbReference type="PANTHER" id="PTHR12121:SF36">
    <property type="entry name" value="ENDONUCLEASE_EXONUCLEASE_PHOSPHATASE DOMAIN-CONTAINING PROTEIN"/>
    <property type="match status" value="1"/>
</dbReference>
<sequence>METITPNLGRYKHPRNMLPLLKYTFLVLVSFFIAHNLSNFVTGPSSSSSSSSDKDMNIQIYSHNIRFDNKGAKGAEKPWSERKLPLTESVSFHSFGVPTVVCLQEVLKNQLDDILALLNQHSVKEDDWTYFGVGRNDGKEAGEYSPVIYRKSDFELLEGGSFWLSETPNVPSRGWDADQTRIATWTHLKHRLSGEKINVFNTHLDHKGQKSREEAVKLIAQKTRSYNDDVSFIAGDFNSEPNEEAYQTLKNYLKDTRLYNNQMYGYKNTFTGFDDDEEHKVIDYVFVDDRVKEAKLFGVLENKFNFYSSDHRPLLVKFEI</sequence>
<gene>
    <name evidence="2" type="ORF">CYFA0S_26e00936g</name>
</gene>
<dbReference type="InterPro" id="IPR050410">
    <property type="entry name" value="CCR4/nocturin_mRNA_transcr"/>
</dbReference>
<evidence type="ECO:0000313" key="2">
    <source>
        <dbReference type="EMBL" id="CDR46865.1"/>
    </source>
</evidence>
<dbReference type="OrthoDB" id="276515at2759"/>
<proteinExistence type="predicted"/>
<feature type="domain" description="Endonuclease/exonuclease/phosphatase" evidence="1">
    <location>
        <begin position="98"/>
        <end position="311"/>
    </location>
</feature>
<dbReference type="InterPro" id="IPR005135">
    <property type="entry name" value="Endo/exonuclease/phosphatase"/>
</dbReference>
<dbReference type="EMBL" id="LK052911">
    <property type="protein sequence ID" value="CDR46865.1"/>
    <property type="molecule type" value="Genomic_DNA"/>
</dbReference>
<name>A0A061BG47_CYBFA</name>
<evidence type="ECO:0000259" key="1">
    <source>
        <dbReference type="Pfam" id="PF03372"/>
    </source>
</evidence>
<reference evidence="2" key="1">
    <citation type="journal article" date="2014" name="Genome Announc.">
        <title>Genome sequence of the yeast Cyberlindnera fabianii (Hansenula fabianii).</title>
        <authorList>
            <person name="Freel K.C."/>
            <person name="Sarilar V."/>
            <person name="Neuveglise C."/>
            <person name="Devillers H."/>
            <person name="Friedrich A."/>
            <person name="Schacherer J."/>
        </authorList>
    </citation>
    <scope>NUCLEOTIDE SEQUENCE</scope>
    <source>
        <strain evidence="2">YJS4271</strain>
    </source>
</reference>
<dbReference type="Pfam" id="PF03372">
    <property type="entry name" value="Exo_endo_phos"/>
    <property type="match status" value="1"/>
</dbReference>
<dbReference type="VEuPathDB" id="FungiDB:BON22_4349"/>
<dbReference type="GO" id="GO:0000175">
    <property type="term" value="F:3'-5'-RNA exonuclease activity"/>
    <property type="evidence" value="ECO:0007669"/>
    <property type="project" value="TreeGrafter"/>
</dbReference>
<dbReference type="Gene3D" id="3.60.10.10">
    <property type="entry name" value="Endonuclease/exonuclease/phosphatase"/>
    <property type="match status" value="1"/>
</dbReference>